<gene>
    <name evidence="1" type="ORF">HNP48_001140</name>
</gene>
<protein>
    <submittedName>
        <fullName evidence="1">Uncharacterized protein (DUF697 family)</fullName>
    </submittedName>
</protein>
<comment type="caution">
    <text evidence="1">The sequence shown here is derived from an EMBL/GenBank/DDBJ whole genome shotgun (WGS) entry which is preliminary data.</text>
</comment>
<organism evidence="1 2">
    <name type="scientific">Acidovorax soli</name>
    <dbReference type="NCBI Taxonomy" id="592050"/>
    <lineage>
        <taxon>Bacteria</taxon>
        <taxon>Pseudomonadati</taxon>
        <taxon>Pseudomonadota</taxon>
        <taxon>Betaproteobacteria</taxon>
        <taxon>Burkholderiales</taxon>
        <taxon>Comamonadaceae</taxon>
        <taxon>Acidovorax</taxon>
    </lineage>
</organism>
<proteinExistence type="predicted"/>
<name>A0A7X0PAV8_9BURK</name>
<sequence>MAAAVQRSRRLLHRRALVAAAASTVPVPGLDWAVDAALLSRLLPQISSEFGLSAQQLDQLDPEKREKVQKAVALVGSVLIGKLITQELVLRAARTVGVRLTTKQLAKYVPIAGQAVSAAIGYATLRYLGEQHMRDCIRVVQEAQLQLPAPATKG</sequence>
<accession>A0A7X0PAV8</accession>
<keyword evidence="2" id="KW-1185">Reference proteome</keyword>
<dbReference type="AlphaFoldDB" id="A0A7X0PAV8"/>
<reference evidence="1 2" key="1">
    <citation type="submission" date="2020-08" db="EMBL/GenBank/DDBJ databases">
        <title>Functional genomics of gut bacteria from endangered species of beetles.</title>
        <authorList>
            <person name="Carlos-Shanley C."/>
        </authorList>
    </citation>
    <scope>NUCLEOTIDE SEQUENCE [LARGE SCALE GENOMIC DNA]</scope>
    <source>
        <strain evidence="1 2">S00198</strain>
    </source>
</reference>
<dbReference type="Proteomes" id="UP000575083">
    <property type="component" value="Unassembled WGS sequence"/>
</dbReference>
<evidence type="ECO:0000313" key="1">
    <source>
        <dbReference type="EMBL" id="MBB6558476.1"/>
    </source>
</evidence>
<evidence type="ECO:0000313" key="2">
    <source>
        <dbReference type="Proteomes" id="UP000575083"/>
    </source>
</evidence>
<dbReference type="EMBL" id="JACHLK010000002">
    <property type="protein sequence ID" value="MBB6558476.1"/>
    <property type="molecule type" value="Genomic_DNA"/>
</dbReference>